<dbReference type="AlphaFoldDB" id="A0A0U1M9S8"/>
<evidence type="ECO:0000256" key="1">
    <source>
        <dbReference type="SAM" id="MobiDB-lite"/>
    </source>
</evidence>
<sequence length="318" mass="36228">MSLNHLAKCSARPIATADILYDDIGKNKFLEDGKACEAFGFNRCSHWREESHLLGLYRGFLLYLQDPEINPVNLNEWQQNGLLATRIIEKFSAIPEKSRGTYFPWFCEINNSKPSLRPDSKSNPIALALDAARPSLEPGDRDKDPRELEPLEKSDYDQSLGVMPKNIPSLPTCSFDEIWRAWQNSTAELFENDGKGNLLDEISGSLREFMSYPVEKHGLRPSVWRFKHLLALDDNTPSSGFPEIEAAAQDYGFRSQLDARTKMDLRQFYRQLLKVGDPLEVHKAKERGELLDYAEILFGDIDNRVRDVLVEMSSTRGA</sequence>
<dbReference type="Proteomes" id="UP000054383">
    <property type="component" value="Unassembled WGS sequence"/>
</dbReference>
<feature type="compositionally biased region" description="Basic and acidic residues" evidence="1">
    <location>
        <begin position="138"/>
        <end position="156"/>
    </location>
</feature>
<keyword evidence="3" id="KW-1185">Reference proteome</keyword>
<proteinExistence type="predicted"/>
<protein>
    <submittedName>
        <fullName evidence="2">Uncharacterized protein</fullName>
    </submittedName>
</protein>
<name>A0A0U1M9S8_TALIS</name>
<dbReference type="OMA" id="FCTAHES"/>
<reference evidence="2 3" key="1">
    <citation type="submission" date="2015-04" db="EMBL/GenBank/DDBJ databases">
        <authorList>
            <person name="Syromyatnikov M.Y."/>
            <person name="Popov V.N."/>
        </authorList>
    </citation>
    <scope>NUCLEOTIDE SEQUENCE [LARGE SCALE GENOMIC DNA]</scope>
    <source>
        <strain evidence="2">WF-38-12</strain>
    </source>
</reference>
<dbReference type="OrthoDB" id="4851849at2759"/>
<dbReference type="STRING" id="28573.A0A0U1M9S8"/>
<evidence type="ECO:0000313" key="3">
    <source>
        <dbReference type="Proteomes" id="UP000054383"/>
    </source>
</evidence>
<feature type="region of interest" description="Disordered" evidence="1">
    <location>
        <begin position="131"/>
        <end position="157"/>
    </location>
</feature>
<evidence type="ECO:0000313" key="2">
    <source>
        <dbReference type="EMBL" id="CRG92367.1"/>
    </source>
</evidence>
<accession>A0A0U1M9S8</accession>
<gene>
    <name evidence="2" type="ORF">PISL3812_09425</name>
</gene>
<organism evidence="2 3">
    <name type="scientific">Talaromyces islandicus</name>
    <name type="common">Penicillium islandicum</name>
    <dbReference type="NCBI Taxonomy" id="28573"/>
    <lineage>
        <taxon>Eukaryota</taxon>
        <taxon>Fungi</taxon>
        <taxon>Dikarya</taxon>
        <taxon>Ascomycota</taxon>
        <taxon>Pezizomycotina</taxon>
        <taxon>Eurotiomycetes</taxon>
        <taxon>Eurotiomycetidae</taxon>
        <taxon>Eurotiales</taxon>
        <taxon>Trichocomaceae</taxon>
        <taxon>Talaromyces</taxon>
        <taxon>Talaromyces sect. Islandici</taxon>
    </lineage>
</organism>
<dbReference type="EMBL" id="CVMT01000012">
    <property type="protein sequence ID" value="CRG92367.1"/>
    <property type="molecule type" value="Genomic_DNA"/>
</dbReference>